<keyword evidence="2" id="KW-0472">Membrane</keyword>
<dbReference type="PANTHER" id="PTHR30336:SF20">
    <property type="entry name" value="DUF218 DOMAIN-CONTAINING PROTEIN"/>
    <property type="match status" value="1"/>
</dbReference>
<evidence type="ECO:0000256" key="1">
    <source>
        <dbReference type="SAM" id="MobiDB-lite"/>
    </source>
</evidence>
<comment type="caution">
    <text evidence="4">The sequence shown here is derived from an EMBL/GenBank/DDBJ whole genome shotgun (WGS) entry which is preliminary data.</text>
</comment>
<accession>A0A927GTU3</accession>
<feature type="domain" description="DUF218" evidence="3">
    <location>
        <begin position="98"/>
        <end position="241"/>
    </location>
</feature>
<keyword evidence="5" id="KW-1185">Reference proteome</keyword>
<dbReference type="GO" id="GO:0005886">
    <property type="term" value="C:plasma membrane"/>
    <property type="evidence" value="ECO:0007669"/>
    <property type="project" value="TreeGrafter"/>
</dbReference>
<feature type="transmembrane region" description="Helical" evidence="2">
    <location>
        <begin position="62"/>
        <end position="83"/>
    </location>
</feature>
<dbReference type="Proteomes" id="UP000621560">
    <property type="component" value="Unassembled WGS sequence"/>
</dbReference>
<dbReference type="InterPro" id="IPR014729">
    <property type="entry name" value="Rossmann-like_a/b/a_fold"/>
</dbReference>
<evidence type="ECO:0000313" key="4">
    <source>
        <dbReference type="EMBL" id="MBD2847983.1"/>
    </source>
</evidence>
<dbReference type="Gene3D" id="3.40.50.620">
    <property type="entry name" value="HUPs"/>
    <property type="match status" value="1"/>
</dbReference>
<feature type="region of interest" description="Disordered" evidence="1">
    <location>
        <begin position="1"/>
        <end position="52"/>
    </location>
</feature>
<feature type="compositionally biased region" description="Basic residues" evidence="1">
    <location>
        <begin position="34"/>
        <end position="50"/>
    </location>
</feature>
<dbReference type="Pfam" id="PF02698">
    <property type="entry name" value="DUF218"/>
    <property type="match status" value="1"/>
</dbReference>
<keyword evidence="2" id="KW-1133">Transmembrane helix</keyword>
<protein>
    <submittedName>
        <fullName evidence="4">YdcF family protein</fullName>
    </submittedName>
</protein>
<sequence>MRPAPPPRSRQSGTPAHNRKAGPSRNDRKPAPPRARKVPGRRKRTTKKSRSTGLARSRLLPFLLRLALWAGAAGIFWMAYALWQINDFREPRLLEPADVGIVLGASLRNDEPSPGLRERLDRALALYEAGKVRRLIVSGGLDSNGATITEAEGMRRHLVARGVPDEAVLVEPQARSTYENLLYSRALMIERGWTSVIVITHDFHAARALEIAQVVGIEEVQATGVKSRALSHARSELREVLAYTKWTLDRLLLKVGWRLPELPLGL</sequence>
<dbReference type="EMBL" id="JACXIZ010000048">
    <property type="protein sequence ID" value="MBD2847983.1"/>
    <property type="molecule type" value="Genomic_DNA"/>
</dbReference>
<dbReference type="AlphaFoldDB" id="A0A927GTU3"/>
<organism evidence="4 5">
    <name type="scientific">Paenibacillus sabuli</name>
    <dbReference type="NCBI Taxonomy" id="2772509"/>
    <lineage>
        <taxon>Bacteria</taxon>
        <taxon>Bacillati</taxon>
        <taxon>Bacillota</taxon>
        <taxon>Bacilli</taxon>
        <taxon>Bacillales</taxon>
        <taxon>Paenibacillaceae</taxon>
        <taxon>Paenibacillus</taxon>
    </lineage>
</organism>
<dbReference type="InterPro" id="IPR051599">
    <property type="entry name" value="Cell_Envelope_Assoc"/>
</dbReference>
<dbReference type="PANTHER" id="PTHR30336">
    <property type="entry name" value="INNER MEMBRANE PROTEIN, PROBABLE PERMEASE"/>
    <property type="match status" value="1"/>
</dbReference>
<dbReference type="CDD" id="cd06259">
    <property type="entry name" value="YdcF-like"/>
    <property type="match status" value="1"/>
</dbReference>
<name>A0A927GTU3_9BACL</name>
<evidence type="ECO:0000313" key="5">
    <source>
        <dbReference type="Proteomes" id="UP000621560"/>
    </source>
</evidence>
<evidence type="ECO:0000256" key="2">
    <source>
        <dbReference type="SAM" id="Phobius"/>
    </source>
</evidence>
<proteinExistence type="predicted"/>
<gene>
    <name evidence="4" type="ORF">IDH44_22535</name>
</gene>
<dbReference type="RefSeq" id="WP_190921086.1">
    <property type="nucleotide sequence ID" value="NZ_JACXIZ010000048.1"/>
</dbReference>
<evidence type="ECO:0000259" key="3">
    <source>
        <dbReference type="Pfam" id="PF02698"/>
    </source>
</evidence>
<reference evidence="4" key="1">
    <citation type="submission" date="2020-09" db="EMBL/GenBank/DDBJ databases">
        <title>A novel bacterium of genus Paenibacillus, isolated from South China Sea.</title>
        <authorList>
            <person name="Huang H."/>
            <person name="Mo K."/>
            <person name="Hu Y."/>
        </authorList>
    </citation>
    <scope>NUCLEOTIDE SEQUENCE</scope>
    <source>
        <strain evidence="4">IB182496</strain>
    </source>
</reference>
<dbReference type="InterPro" id="IPR003848">
    <property type="entry name" value="DUF218"/>
</dbReference>
<keyword evidence="2" id="KW-0812">Transmembrane</keyword>